<feature type="domain" description="TauD/TfdA-like" evidence="4">
    <location>
        <begin position="98"/>
        <end position="338"/>
    </location>
</feature>
<evidence type="ECO:0000313" key="5">
    <source>
        <dbReference type="EMBL" id="ARP81927.1"/>
    </source>
</evidence>
<name>A0A1W6YLH3_9BORD</name>
<dbReference type="GO" id="GO:0016706">
    <property type="term" value="F:2-oxoglutarate-dependent dioxygenase activity"/>
    <property type="evidence" value="ECO:0007669"/>
    <property type="project" value="UniProtKB-ARBA"/>
</dbReference>
<dbReference type="PANTHER" id="PTHR10696:SF56">
    <property type="entry name" value="TAUD_TFDA-LIKE DOMAIN-CONTAINING PROTEIN"/>
    <property type="match status" value="1"/>
</dbReference>
<reference evidence="5 6" key="1">
    <citation type="submission" date="2017-05" db="EMBL/GenBank/DDBJ databases">
        <title>Complete and WGS of Bordetella genogroups.</title>
        <authorList>
            <person name="Spilker T."/>
            <person name="LiPuma J."/>
        </authorList>
    </citation>
    <scope>NUCLEOTIDE SEQUENCE [LARGE SCALE GENOMIC DNA]</scope>
    <source>
        <strain evidence="5 6">AU19157</strain>
    </source>
</reference>
<dbReference type="AlphaFoldDB" id="A0A1W6YLH3"/>
<evidence type="ECO:0000313" key="6">
    <source>
        <dbReference type="Proteomes" id="UP000194151"/>
    </source>
</evidence>
<comment type="cofactor">
    <cofactor evidence="1">
        <name>Fe(2+)</name>
        <dbReference type="ChEBI" id="CHEBI:29033"/>
    </cofactor>
</comment>
<keyword evidence="2" id="KW-0560">Oxidoreductase</keyword>
<dbReference type="SUPFAM" id="SSF51197">
    <property type="entry name" value="Clavaminate synthase-like"/>
    <property type="match status" value="1"/>
</dbReference>
<dbReference type="InterPro" id="IPR003819">
    <property type="entry name" value="TauD/TfdA-like"/>
</dbReference>
<dbReference type="STRING" id="1416806.CAL12_14620"/>
<evidence type="ECO:0000256" key="3">
    <source>
        <dbReference type="ARBA" id="ARBA00023194"/>
    </source>
</evidence>
<dbReference type="KEGG" id="bgv:CAL12_14620"/>
<keyword evidence="6" id="KW-1185">Reference proteome</keyword>
<evidence type="ECO:0000256" key="1">
    <source>
        <dbReference type="ARBA" id="ARBA00001954"/>
    </source>
</evidence>
<gene>
    <name evidence="5" type="ORF">CAL12_14620</name>
</gene>
<dbReference type="EMBL" id="CP021108">
    <property type="protein sequence ID" value="ARP81927.1"/>
    <property type="molecule type" value="Genomic_DNA"/>
</dbReference>
<organism evidence="5 6">
    <name type="scientific">Bordetella genomosp. 8</name>
    <dbReference type="NCBI Taxonomy" id="1416806"/>
    <lineage>
        <taxon>Bacteria</taxon>
        <taxon>Pseudomonadati</taxon>
        <taxon>Pseudomonadota</taxon>
        <taxon>Betaproteobacteria</taxon>
        <taxon>Burkholderiales</taxon>
        <taxon>Alcaligenaceae</taxon>
        <taxon>Bordetella</taxon>
    </lineage>
</organism>
<dbReference type="Pfam" id="PF02668">
    <property type="entry name" value="TauD"/>
    <property type="match status" value="1"/>
</dbReference>
<proteinExistence type="predicted"/>
<evidence type="ECO:0000259" key="4">
    <source>
        <dbReference type="Pfam" id="PF02668"/>
    </source>
</evidence>
<dbReference type="Gene3D" id="3.60.130.10">
    <property type="entry name" value="Clavaminate synthase-like"/>
    <property type="match status" value="1"/>
</dbReference>
<dbReference type="InterPro" id="IPR050411">
    <property type="entry name" value="AlphaKG_dependent_hydroxylases"/>
</dbReference>
<protein>
    <recommendedName>
        <fullName evidence="4">TauD/TfdA-like domain-containing protein</fullName>
    </recommendedName>
</protein>
<keyword evidence="3" id="KW-0045">Antibiotic biosynthesis</keyword>
<dbReference type="RefSeq" id="WP_086065139.1">
    <property type="nucleotide sequence ID" value="NZ_CP021108.1"/>
</dbReference>
<dbReference type="PANTHER" id="PTHR10696">
    <property type="entry name" value="GAMMA-BUTYROBETAINE HYDROXYLASE-RELATED"/>
    <property type="match status" value="1"/>
</dbReference>
<sequence>MEMQVERTRDLAEGEEVTILDTSAPGRPLVRDTPLSGPIVWDRDTLAADDGIIHIDDEALAEIDAFVESLRRNPLPTLLLTPSDFAMPRCVAMMRRARDILQDGVGFVILDKVPVQRYSLEENRAIYWMLGQMVARPVAQSFDGKMIYDVKDQGRAYSTSVRGDTTSKDQNFHTDNNYNLCPPHYVALFCLHPAMAGGINSIVSFYSVYNEMLKRHPIELVERLYQPFLANRQREHYPGDPMVLSRPLFTYDGDWLNCKLSRHQTLSGYHLAGQELDPLGLQALDALESIMREERWNREFFFERGQIQIVDNRRCGHRRTGFVDYPEPERKRHLLRLWLRDEGRRSYHG</sequence>
<dbReference type="InterPro" id="IPR042098">
    <property type="entry name" value="TauD-like_sf"/>
</dbReference>
<dbReference type="Proteomes" id="UP000194151">
    <property type="component" value="Chromosome"/>
</dbReference>
<accession>A0A1W6YLH3</accession>
<dbReference type="GO" id="GO:0017000">
    <property type="term" value="P:antibiotic biosynthetic process"/>
    <property type="evidence" value="ECO:0007669"/>
    <property type="project" value="UniProtKB-KW"/>
</dbReference>
<dbReference type="OrthoDB" id="753054at2"/>
<evidence type="ECO:0000256" key="2">
    <source>
        <dbReference type="ARBA" id="ARBA00023002"/>
    </source>
</evidence>